<accession>A0A0N8PRV7</accession>
<proteinExistence type="inferred from homology"/>
<evidence type="ECO:0000256" key="2">
    <source>
        <dbReference type="ARBA" id="ARBA00022898"/>
    </source>
</evidence>
<evidence type="ECO:0000256" key="3">
    <source>
        <dbReference type="RuleBase" id="RU003560"/>
    </source>
</evidence>
<organism evidence="4 5">
    <name type="scientific">Kouleothrix aurantiaca</name>
    <dbReference type="NCBI Taxonomy" id="186479"/>
    <lineage>
        <taxon>Bacteria</taxon>
        <taxon>Bacillati</taxon>
        <taxon>Chloroflexota</taxon>
        <taxon>Chloroflexia</taxon>
        <taxon>Chloroflexales</taxon>
        <taxon>Roseiflexineae</taxon>
        <taxon>Roseiflexaceae</taxon>
        <taxon>Kouleothrix</taxon>
    </lineage>
</organism>
<dbReference type="SUPFAM" id="SSF53383">
    <property type="entry name" value="PLP-dependent transferases"/>
    <property type="match status" value="1"/>
</dbReference>
<dbReference type="InterPro" id="IPR005814">
    <property type="entry name" value="Aminotrans_3"/>
</dbReference>
<name>A0A0N8PRV7_9CHLR</name>
<dbReference type="NCBIfam" id="NF004856">
    <property type="entry name" value="PRK06209.1"/>
    <property type="match status" value="1"/>
</dbReference>
<comment type="caution">
    <text evidence="4">The sequence shown here is derived from an EMBL/GenBank/DDBJ whole genome shotgun (WGS) entry which is preliminary data.</text>
</comment>
<dbReference type="Pfam" id="PF00202">
    <property type="entry name" value="Aminotran_3"/>
    <property type="match status" value="1"/>
</dbReference>
<dbReference type="PATRIC" id="fig|186479.3.peg.556"/>
<keyword evidence="5" id="KW-1185">Reference proteome</keyword>
<dbReference type="GO" id="GO:0008483">
    <property type="term" value="F:transaminase activity"/>
    <property type="evidence" value="ECO:0007669"/>
    <property type="project" value="InterPro"/>
</dbReference>
<dbReference type="InterPro" id="IPR015422">
    <property type="entry name" value="PyrdxlP-dep_Trfase_small"/>
</dbReference>
<dbReference type="GO" id="GO:0030170">
    <property type="term" value="F:pyridoxal phosphate binding"/>
    <property type="evidence" value="ECO:0007669"/>
    <property type="project" value="InterPro"/>
</dbReference>
<comment type="similarity">
    <text evidence="3">Belongs to the class-III pyridoxal-phosphate-dependent aminotransferase family.</text>
</comment>
<dbReference type="EMBL" id="LJCR01001121">
    <property type="protein sequence ID" value="KPV50997.1"/>
    <property type="molecule type" value="Genomic_DNA"/>
</dbReference>
<comment type="cofactor">
    <cofactor evidence="1">
        <name>pyridoxal 5'-phosphate</name>
        <dbReference type="ChEBI" id="CHEBI:597326"/>
    </cofactor>
</comment>
<dbReference type="InterPro" id="IPR015424">
    <property type="entry name" value="PyrdxlP-dep_Trfase"/>
</dbReference>
<dbReference type="Gene3D" id="3.90.1150.10">
    <property type="entry name" value="Aspartate Aminotransferase, domain 1"/>
    <property type="match status" value="1"/>
</dbReference>
<evidence type="ECO:0000313" key="5">
    <source>
        <dbReference type="Proteomes" id="UP000050509"/>
    </source>
</evidence>
<dbReference type="GO" id="GO:0042286">
    <property type="term" value="F:glutamate-1-semialdehyde 2,1-aminomutase activity"/>
    <property type="evidence" value="ECO:0007669"/>
    <property type="project" value="UniProtKB-EC"/>
</dbReference>
<gene>
    <name evidence="4" type="ORF">SE17_23735</name>
</gene>
<dbReference type="Gene3D" id="3.40.640.10">
    <property type="entry name" value="Type I PLP-dependent aspartate aminotransferase-like (Major domain)"/>
    <property type="match status" value="1"/>
</dbReference>
<reference evidence="4 5" key="1">
    <citation type="submission" date="2015-09" db="EMBL/GenBank/DDBJ databases">
        <title>Draft genome sequence of Kouleothrix aurantiaca JCM 19913.</title>
        <authorList>
            <person name="Hemp J."/>
        </authorList>
    </citation>
    <scope>NUCLEOTIDE SEQUENCE [LARGE SCALE GENOMIC DNA]</scope>
    <source>
        <strain evidence="4 5">COM-B</strain>
    </source>
</reference>
<sequence length="435" mass="47542">MKFTRSQHLRPRAHAIIPGGAHTYAKGDDQYPELSPGFIARGQGCHVWDVDGNEFIEYGMGLRSVTLGHAYAPVVQAVARQIELGSNFVRPAAIELECAEMLLGMIPGAEMVKFAKDGSTVTTAALTLARAYTGRAMVAICSDHPFYSYNDWFIGTTAMAAGIPEAVRALTVGFRYNDLASAEALFAQYPGQIACVMLEPAKSANPAEGFLQQLKALCHANGALFVLDEMITGFRLHNGGGQARYGVEADLATYGKALANGFALSALVGKREFMERGGLQHEHRRVFLLSTTHGAETHTLAAGMATMQVYQHEPVVEFLDRQGRRLRDGINAAIAAEELEGYVQVIGLPANLVYATRDAERRDSQAFRTLMLQELIRRGVLAPSLVVSYSHSDDDIDRTVEAFAGAFQVYRRALEHGVSEYLVGRSVKPVFRERN</sequence>
<dbReference type="InterPro" id="IPR015421">
    <property type="entry name" value="PyrdxlP-dep_Trfase_major"/>
</dbReference>
<evidence type="ECO:0000256" key="1">
    <source>
        <dbReference type="ARBA" id="ARBA00001933"/>
    </source>
</evidence>
<dbReference type="EC" id="5.4.3.8" evidence="4"/>
<dbReference type="PANTHER" id="PTHR43713">
    <property type="entry name" value="GLUTAMATE-1-SEMIALDEHYDE 2,1-AMINOMUTASE"/>
    <property type="match status" value="1"/>
</dbReference>
<keyword evidence="2 3" id="KW-0663">Pyridoxal phosphate</keyword>
<keyword evidence="4" id="KW-0413">Isomerase</keyword>
<dbReference type="Proteomes" id="UP000050509">
    <property type="component" value="Unassembled WGS sequence"/>
</dbReference>
<evidence type="ECO:0000313" key="4">
    <source>
        <dbReference type="EMBL" id="KPV50997.1"/>
    </source>
</evidence>
<dbReference type="AlphaFoldDB" id="A0A0N8PRV7"/>
<dbReference type="PANTHER" id="PTHR43713:SF3">
    <property type="entry name" value="GLUTAMATE-1-SEMIALDEHYDE 2,1-AMINOMUTASE 1, CHLOROPLASTIC-RELATED"/>
    <property type="match status" value="1"/>
</dbReference>
<protein>
    <submittedName>
        <fullName evidence="4">Glutamate-1-semialdehyde 2,1-aminomutase</fullName>
        <ecNumber evidence="4">5.4.3.8</ecNumber>
    </submittedName>
</protein>